<dbReference type="InterPro" id="IPR052967">
    <property type="entry name" value="Stress_Response_Assoc"/>
</dbReference>
<feature type="compositionally biased region" description="Low complexity" evidence="1">
    <location>
        <begin position="131"/>
        <end position="140"/>
    </location>
</feature>
<dbReference type="InterPro" id="IPR019060">
    <property type="entry name" value="DUF2382"/>
</dbReference>
<dbReference type="Proteomes" id="UP000326912">
    <property type="component" value="Unassembled WGS sequence"/>
</dbReference>
<feature type="compositionally biased region" description="Polar residues" evidence="1">
    <location>
        <begin position="143"/>
        <end position="160"/>
    </location>
</feature>
<evidence type="ECO:0000259" key="2">
    <source>
        <dbReference type="Pfam" id="PF09557"/>
    </source>
</evidence>
<evidence type="ECO:0000313" key="4">
    <source>
        <dbReference type="Proteomes" id="UP000326912"/>
    </source>
</evidence>
<sequence length="331" mass="35645">MTTNYNQLAIGVFDRDVDAKHALDELLQLGLDKDQLGFACRDSNAATSSLRRDLMNLGVSADAATYYDNQYNAGHPIVSVDARQRETEVIAILRRYGAMEERGGTATAANQARADNAGAVSNQPAPPPAYNAPTENPPAYGSAASNQPAYGAPISNQPENAPTYKAPEPTKADNAPAFGSATGAAASTYGTRDQKEVYPAQPSVSKEQPPQEAYPAQPSVSKEQIAKAPQDENTSMNVPVGEEKVDVIRETRMSEEVDISGRPIQGSQRIQEDVRREEIRPDNAAEASKNVRPDSKPGLKNPLDRVKDFIDEKLPIDDKRASSGPDNTLNP</sequence>
<gene>
    <name evidence="3" type="ORF">KDW_21020</name>
</gene>
<feature type="compositionally biased region" description="Basic and acidic residues" evidence="1">
    <location>
        <begin position="270"/>
        <end position="321"/>
    </location>
</feature>
<dbReference type="Pfam" id="PF09557">
    <property type="entry name" value="DUF2382"/>
    <property type="match status" value="1"/>
</dbReference>
<feature type="domain" description="DUF2382" evidence="2">
    <location>
        <begin position="224"/>
        <end position="279"/>
    </location>
</feature>
<feature type="region of interest" description="Disordered" evidence="1">
    <location>
        <begin position="104"/>
        <end position="331"/>
    </location>
</feature>
<dbReference type="EMBL" id="BKZW01000001">
    <property type="protein sequence ID" value="GER87940.1"/>
    <property type="molecule type" value="Genomic_DNA"/>
</dbReference>
<protein>
    <recommendedName>
        <fullName evidence="2">DUF2382 domain-containing protein</fullName>
    </recommendedName>
</protein>
<name>A0A5J4KNE6_9CHLR</name>
<dbReference type="RefSeq" id="WP_151755884.1">
    <property type="nucleotide sequence ID" value="NZ_BKZW01000001.1"/>
</dbReference>
<evidence type="ECO:0000256" key="1">
    <source>
        <dbReference type="SAM" id="MobiDB-lite"/>
    </source>
</evidence>
<evidence type="ECO:0000313" key="3">
    <source>
        <dbReference type="EMBL" id="GER87940.1"/>
    </source>
</evidence>
<organism evidence="3 4">
    <name type="scientific">Dictyobacter vulcani</name>
    <dbReference type="NCBI Taxonomy" id="2607529"/>
    <lineage>
        <taxon>Bacteria</taxon>
        <taxon>Bacillati</taxon>
        <taxon>Chloroflexota</taxon>
        <taxon>Ktedonobacteria</taxon>
        <taxon>Ktedonobacterales</taxon>
        <taxon>Dictyobacteraceae</taxon>
        <taxon>Dictyobacter</taxon>
    </lineage>
</organism>
<dbReference type="PANTHER" id="PTHR38463:SF1">
    <property type="entry name" value="STRESS RESPONSE PROTEIN YSNF"/>
    <property type="match status" value="1"/>
</dbReference>
<keyword evidence="4" id="KW-1185">Reference proteome</keyword>
<feature type="compositionally biased region" description="Low complexity" evidence="1">
    <location>
        <begin position="175"/>
        <end position="191"/>
    </location>
</feature>
<reference evidence="3 4" key="1">
    <citation type="submission" date="2019-10" db="EMBL/GenBank/DDBJ databases">
        <title>Dictyobacter vulcani sp. nov., within the class Ktedonobacteria, isolated from soil of volcanic Mt. Zao.</title>
        <authorList>
            <person name="Zheng Y."/>
            <person name="Wang C.M."/>
            <person name="Sakai Y."/>
            <person name="Abe K."/>
            <person name="Yokota A."/>
            <person name="Yabe S."/>
        </authorList>
    </citation>
    <scope>NUCLEOTIDE SEQUENCE [LARGE SCALE GENOMIC DNA]</scope>
    <source>
        <strain evidence="3 4">W12</strain>
    </source>
</reference>
<dbReference type="PANTHER" id="PTHR38463">
    <property type="entry name" value="STRESS RESPONSE PROTEIN YSNF"/>
    <property type="match status" value="1"/>
</dbReference>
<accession>A0A5J4KNE6</accession>
<feature type="compositionally biased region" description="Low complexity" evidence="1">
    <location>
        <begin position="207"/>
        <end position="218"/>
    </location>
</feature>
<dbReference type="AlphaFoldDB" id="A0A5J4KNE6"/>
<proteinExistence type="predicted"/>
<feature type="compositionally biased region" description="Low complexity" evidence="1">
    <location>
        <begin position="104"/>
        <end position="119"/>
    </location>
</feature>
<feature type="compositionally biased region" description="Basic and acidic residues" evidence="1">
    <location>
        <begin position="241"/>
        <end position="255"/>
    </location>
</feature>
<comment type="caution">
    <text evidence="3">The sequence shown here is derived from an EMBL/GenBank/DDBJ whole genome shotgun (WGS) entry which is preliminary data.</text>
</comment>